<dbReference type="SUPFAM" id="SSF52540">
    <property type="entry name" value="P-loop containing nucleoside triphosphate hydrolases"/>
    <property type="match status" value="1"/>
</dbReference>
<gene>
    <name evidence="5" type="ORF">N0V83_000183</name>
</gene>
<evidence type="ECO:0000313" key="5">
    <source>
        <dbReference type="EMBL" id="KAJ4377358.1"/>
    </source>
</evidence>
<comment type="caution">
    <text evidence="5">The sequence shown here is derived from an EMBL/GenBank/DDBJ whole genome shotgun (WGS) entry which is preliminary data.</text>
</comment>
<dbReference type="Proteomes" id="UP001140560">
    <property type="component" value="Unassembled WGS sequence"/>
</dbReference>
<evidence type="ECO:0000259" key="3">
    <source>
        <dbReference type="PROSITE" id="PS51388"/>
    </source>
</evidence>
<dbReference type="GO" id="GO:0000266">
    <property type="term" value="P:mitochondrial fission"/>
    <property type="evidence" value="ECO:0007669"/>
    <property type="project" value="TreeGrafter"/>
</dbReference>
<keyword evidence="6" id="KW-1185">Reference proteome</keyword>
<evidence type="ECO:0000256" key="1">
    <source>
        <dbReference type="ARBA" id="ARBA00022741"/>
    </source>
</evidence>
<accession>A0A9W8YH00</accession>
<dbReference type="GO" id="GO:0006897">
    <property type="term" value="P:endocytosis"/>
    <property type="evidence" value="ECO:0007669"/>
    <property type="project" value="TreeGrafter"/>
</dbReference>
<dbReference type="EMBL" id="JAPEUY010000001">
    <property type="protein sequence ID" value="KAJ4377358.1"/>
    <property type="molecule type" value="Genomic_DNA"/>
</dbReference>
<dbReference type="GO" id="GO:0016559">
    <property type="term" value="P:peroxisome fission"/>
    <property type="evidence" value="ECO:0007669"/>
    <property type="project" value="TreeGrafter"/>
</dbReference>
<dbReference type="InterPro" id="IPR000375">
    <property type="entry name" value="Dynamin_stalk"/>
</dbReference>
<dbReference type="Pfam" id="PF01031">
    <property type="entry name" value="Dynamin_M"/>
    <property type="match status" value="1"/>
</dbReference>
<reference evidence="5" key="1">
    <citation type="submission" date="2022-10" db="EMBL/GenBank/DDBJ databases">
        <title>Tapping the CABI collections for fungal endophytes: first genome assemblies for Collariella, Neodidymelliopsis, Ascochyta clinopodiicola, Didymella pomorum, Didymosphaeria variabile, Neocosmospora piperis and Neocucurbitaria cava.</title>
        <authorList>
            <person name="Hill R."/>
        </authorList>
    </citation>
    <scope>NUCLEOTIDE SEQUENCE</scope>
    <source>
        <strain evidence="5">IMI 356814</strain>
    </source>
</reference>
<keyword evidence="1" id="KW-0547">Nucleotide-binding</keyword>
<dbReference type="CDD" id="cd08771">
    <property type="entry name" value="DLP_1"/>
    <property type="match status" value="1"/>
</dbReference>
<evidence type="ECO:0008006" key="7">
    <source>
        <dbReference type="Google" id="ProtNLM"/>
    </source>
</evidence>
<evidence type="ECO:0000313" key="6">
    <source>
        <dbReference type="Proteomes" id="UP001140560"/>
    </source>
</evidence>
<dbReference type="InterPro" id="IPR022812">
    <property type="entry name" value="Dynamin"/>
</dbReference>
<feature type="domain" description="Dynamin-type G" evidence="4">
    <location>
        <begin position="28"/>
        <end position="322"/>
    </location>
</feature>
<sequence>MNEKIQPGLGNQTHLNKIDKLRELNVKSLELPQLVVVGDQSSGKGSVLESLTGFSFPQDPGLCTRYATQISCCREAEQSVVVTIIPRAGADAATVDRLRSFRRTIPELTDDIFKKIITDANQAMGIRMSEHDTDSNLQTFSQHVLKVKINGPQQQHFTVINVPGIFRVPSLPFTTDNDVSLVRNMVEFYMQNSRTIIFAVLPCNVDISTQEILKMAETADSDGIRTMGVLTKPDLVTEHVTQAEVKDLVLGKRNQLRLGYYIVKNRSADDKESTISDRLAKERAFFAESTWNALLVSGRCGIESLRPRLSDLLMTISKREFPNVKADVARRLDQCRSELERIGPSRKDHNSQRMYLGRLGSKFQGITQCALNGYYDSESVFANDPSHKRHVTPTWTNDGEDEYNVEDTEDNQAYFDVVLEKHPELHDILDSEDYECPKPTPFKDDPTAEHIERVYHENRGPELGTFSGAILAVTFKEQSEKWEPLVLAHVSKSIMLVHDYISRIIETVCPDKQVREQLWEVLIIDKLRKAYTRAMEHARFLLQIERSGRPSTYNHYFNSEVQKKQMDRLEAIIERQPKTYGKAGNTYASTLNLRSLVGDKNNMQQVCEDILDVLSSYYKVSRKRFVDVICRQVIGHFLLEGDESPLRIFSPELIMGLDTEKLEMIAGEDSETKNRRAMLESEVKSLEVAMKLLKG</sequence>
<dbReference type="InterPro" id="IPR001401">
    <property type="entry name" value="Dynamin_GTPase"/>
</dbReference>
<dbReference type="GO" id="GO:0003924">
    <property type="term" value="F:GTPase activity"/>
    <property type="evidence" value="ECO:0007669"/>
    <property type="project" value="InterPro"/>
</dbReference>
<dbReference type="PANTHER" id="PTHR11566">
    <property type="entry name" value="DYNAMIN"/>
    <property type="match status" value="1"/>
</dbReference>
<dbReference type="PANTHER" id="PTHR11566:SF215">
    <property type="entry name" value="DYNAMIN GTPASE"/>
    <property type="match status" value="1"/>
</dbReference>
<name>A0A9W8YH00_9PLEO</name>
<dbReference type="GO" id="GO:0005525">
    <property type="term" value="F:GTP binding"/>
    <property type="evidence" value="ECO:0007669"/>
    <property type="project" value="InterPro"/>
</dbReference>
<dbReference type="GO" id="GO:0008017">
    <property type="term" value="F:microtubule binding"/>
    <property type="evidence" value="ECO:0007669"/>
    <property type="project" value="TreeGrafter"/>
</dbReference>
<dbReference type="InterPro" id="IPR027417">
    <property type="entry name" value="P-loop_NTPase"/>
</dbReference>
<dbReference type="OrthoDB" id="415706at2759"/>
<dbReference type="Gene3D" id="3.40.50.300">
    <property type="entry name" value="P-loop containing nucleotide triphosphate hydrolases"/>
    <property type="match status" value="1"/>
</dbReference>
<proteinExistence type="predicted"/>
<dbReference type="InterPro" id="IPR020850">
    <property type="entry name" value="GED_dom"/>
</dbReference>
<evidence type="ECO:0000256" key="2">
    <source>
        <dbReference type="ARBA" id="ARBA00023134"/>
    </source>
</evidence>
<dbReference type="AlphaFoldDB" id="A0A9W8YH00"/>
<dbReference type="Gene3D" id="1.20.120.1240">
    <property type="entry name" value="Dynamin, middle domain"/>
    <property type="match status" value="1"/>
</dbReference>
<dbReference type="InterPro" id="IPR030381">
    <property type="entry name" value="G_DYNAMIN_dom"/>
</dbReference>
<dbReference type="GO" id="GO:0005874">
    <property type="term" value="C:microtubule"/>
    <property type="evidence" value="ECO:0007669"/>
    <property type="project" value="TreeGrafter"/>
</dbReference>
<dbReference type="GO" id="GO:0016020">
    <property type="term" value="C:membrane"/>
    <property type="evidence" value="ECO:0007669"/>
    <property type="project" value="TreeGrafter"/>
</dbReference>
<evidence type="ECO:0000259" key="4">
    <source>
        <dbReference type="PROSITE" id="PS51718"/>
    </source>
</evidence>
<organism evidence="5 6">
    <name type="scientific">Neocucurbitaria cava</name>
    <dbReference type="NCBI Taxonomy" id="798079"/>
    <lineage>
        <taxon>Eukaryota</taxon>
        <taxon>Fungi</taxon>
        <taxon>Dikarya</taxon>
        <taxon>Ascomycota</taxon>
        <taxon>Pezizomycotina</taxon>
        <taxon>Dothideomycetes</taxon>
        <taxon>Pleosporomycetidae</taxon>
        <taxon>Pleosporales</taxon>
        <taxon>Pleosporineae</taxon>
        <taxon>Cucurbitariaceae</taxon>
        <taxon>Neocucurbitaria</taxon>
    </lineage>
</organism>
<dbReference type="SMART" id="SM00053">
    <property type="entry name" value="DYNc"/>
    <property type="match status" value="1"/>
</dbReference>
<feature type="domain" description="GED" evidence="3">
    <location>
        <begin position="607"/>
        <end position="695"/>
    </location>
</feature>
<dbReference type="GO" id="GO:0005739">
    <property type="term" value="C:mitochondrion"/>
    <property type="evidence" value="ECO:0007669"/>
    <property type="project" value="TreeGrafter"/>
</dbReference>
<dbReference type="GO" id="GO:0048312">
    <property type="term" value="P:intracellular distribution of mitochondria"/>
    <property type="evidence" value="ECO:0007669"/>
    <property type="project" value="TreeGrafter"/>
</dbReference>
<protein>
    <recommendedName>
        <fullName evidence="7">Interferon-induced GTP-binding protein Mx2</fullName>
    </recommendedName>
</protein>
<dbReference type="Pfam" id="PF00350">
    <property type="entry name" value="Dynamin_N"/>
    <property type="match status" value="1"/>
</dbReference>
<dbReference type="InterPro" id="IPR045063">
    <property type="entry name" value="Dynamin_N"/>
</dbReference>
<dbReference type="PRINTS" id="PR00195">
    <property type="entry name" value="DYNAMIN"/>
</dbReference>
<dbReference type="PROSITE" id="PS51718">
    <property type="entry name" value="G_DYNAMIN_2"/>
    <property type="match status" value="1"/>
</dbReference>
<keyword evidence="2" id="KW-0342">GTP-binding</keyword>
<dbReference type="PROSITE" id="PS51388">
    <property type="entry name" value="GED"/>
    <property type="match status" value="1"/>
</dbReference>